<dbReference type="Proteomes" id="UP001596203">
    <property type="component" value="Unassembled WGS sequence"/>
</dbReference>
<organism evidence="2 3">
    <name type="scientific">Plantactinospora solaniradicis</name>
    <dbReference type="NCBI Taxonomy" id="1723736"/>
    <lineage>
        <taxon>Bacteria</taxon>
        <taxon>Bacillati</taxon>
        <taxon>Actinomycetota</taxon>
        <taxon>Actinomycetes</taxon>
        <taxon>Micromonosporales</taxon>
        <taxon>Micromonosporaceae</taxon>
        <taxon>Plantactinospora</taxon>
    </lineage>
</organism>
<name>A0ABW1KPH7_9ACTN</name>
<keyword evidence="3" id="KW-1185">Reference proteome</keyword>
<reference evidence="3" key="1">
    <citation type="journal article" date="2019" name="Int. J. Syst. Evol. Microbiol.">
        <title>The Global Catalogue of Microorganisms (GCM) 10K type strain sequencing project: providing services to taxonomists for standard genome sequencing and annotation.</title>
        <authorList>
            <consortium name="The Broad Institute Genomics Platform"/>
            <consortium name="The Broad Institute Genome Sequencing Center for Infectious Disease"/>
            <person name="Wu L."/>
            <person name="Ma J."/>
        </authorList>
    </citation>
    <scope>NUCLEOTIDE SEQUENCE [LARGE SCALE GENOMIC DNA]</scope>
    <source>
        <strain evidence="3">ZS-35-S2</strain>
    </source>
</reference>
<feature type="signal peptide" evidence="1">
    <location>
        <begin position="1"/>
        <end position="29"/>
    </location>
</feature>
<proteinExistence type="predicted"/>
<comment type="caution">
    <text evidence="2">The sequence shown here is derived from an EMBL/GenBank/DDBJ whole genome shotgun (WGS) entry which is preliminary data.</text>
</comment>
<dbReference type="EMBL" id="JBHSPR010000084">
    <property type="protein sequence ID" value="MFC6023037.1"/>
    <property type="molecule type" value="Genomic_DNA"/>
</dbReference>
<protein>
    <recommendedName>
        <fullName evidence="4">Secreted protein</fullName>
    </recommendedName>
</protein>
<accession>A0ABW1KPH7</accession>
<feature type="chain" id="PRO_5046872008" description="Secreted protein" evidence="1">
    <location>
        <begin position="30"/>
        <end position="193"/>
    </location>
</feature>
<keyword evidence="1" id="KW-0732">Signal</keyword>
<evidence type="ECO:0008006" key="4">
    <source>
        <dbReference type="Google" id="ProtNLM"/>
    </source>
</evidence>
<evidence type="ECO:0000256" key="1">
    <source>
        <dbReference type="SAM" id="SignalP"/>
    </source>
</evidence>
<evidence type="ECO:0000313" key="3">
    <source>
        <dbReference type="Proteomes" id="UP001596203"/>
    </source>
</evidence>
<gene>
    <name evidence="2" type="ORF">ACFP2T_43665</name>
</gene>
<sequence length="193" mass="20332">MQRPLHRASTVLAAALLAAGTAAPGSASAAPGSASAGEHGSTAGSTTAVQSFAADSGDNCRYGYTEGRLEWRPVTAPPSQGVVAVGGTLTDRPVPFDPGVPCRDDGRYSYATFSAFSRDVLVDEQAYRVDNDVTKFEFRLQADLVRGGIDRVVIQVCRTTLDNSPIPTPGPTYCGQAQTYLPAPWQPLGTQQR</sequence>
<evidence type="ECO:0000313" key="2">
    <source>
        <dbReference type="EMBL" id="MFC6023037.1"/>
    </source>
</evidence>
<dbReference type="RefSeq" id="WP_377432980.1">
    <property type="nucleotide sequence ID" value="NZ_JBHSPR010000084.1"/>
</dbReference>